<dbReference type="GeneID" id="91082947"/>
<reference evidence="1 2" key="1">
    <citation type="submission" date="2018-06" db="EMBL/GenBank/DDBJ databases">
        <authorList>
            <consortium name="Pathogen Informatics"/>
            <person name="Doyle S."/>
        </authorList>
    </citation>
    <scope>NUCLEOTIDE SEQUENCE [LARGE SCALE GENOMIC DNA]</scope>
    <source>
        <strain evidence="1 2">NCTC11157</strain>
    </source>
</reference>
<dbReference type="RefSeq" id="WP_021668259.1">
    <property type="nucleotide sequence ID" value="NZ_UGTL01000001.1"/>
</dbReference>
<proteinExistence type="predicted"/>
<gene>
    <name evidence="1" type="ORF">NCTC11157_01775</name>
</gene>
<dbReference type="EMBL" id="UGTL01000001">
    <property type="protein sequence ID" value="SUB86032.1"/>
    <property type="molecule type" value="Genomic_DNA"/>
</dbReference>
<dbReference type="AlphaFoldDB" id="A0A379E176"/>
<evidence type="ECO:0000313" key="2">
    <source>
        <dbReference type="Proteomes" id="UP000254072"/>
    </source>
</evidence>
<dbReference type="OrthoDB" id="1411058at2"/>
<evidence type="ECO:0000313" key="1">
    <source>
        <dbReference type="EMBL" id="SUB86032.1"/>
    </source>
</evidence>
<protein>
    <submittedName>
        <fullName evidence="1">Uncharacterized protein</fullName>
    </submittedName>
</protein>
<accession>A0A379E176</accession>
<sequence length="310" mass="35697">MEKTGYISKEERLALFRKSESSNLLAEVFLDELQFILGEDILEQVVVANQGMNPRVKSKDILDVKLRHVYALGELVELVLARNSIYHQLPESLFHPLTLSKPNMSQRELIEAIRQNRRKEKEALHFFAPFDTAFFKERVRIHRRYLNFFSEKDEHPIRKALTKAILYDNKTLTPDECQRLFFFAGKSDASKENLSEIGILLHEILNLDVKLQFKSCKVENLPYPVLGKTQLGLDAGLDGVIQSEIEDVEGMIHYHDSVPAMKVVQKHIESVKYVLGFFILSARKTNIKFTLDGTMDFILGNNRLGYDAQL</sequence>
<name>A0A379E176_9BACT</name>
<dbReference type="Proteomes" id="UP000254072">
    <property type="component" value="Unassembled WGS sequence"/>
</dbReference>
<organism evidence="1 2">
    <name type="scientific">Prevotella disiens</name>
    <dbReference type="NCBI Taxonomy" id="28130"/>
    <lineage>
        <taxon>Bacteria</taxon>
        <taxon>Pseudomonadati</taxon>
        <taxon>Bacteroidota</taxon>
        <taxon>Bacteroidia</taxon>
        <taxon>Bacteroidales</taxon>
        <taxon>Prevotellaceae</taxon>
        <taxon>Prevotella</taxon>
    </lineage>
</organism>